<evidence type="ECO:0000256" key="1">
    <source>
        <dbReference type="SAM" id="SignalP"/>
    </source>
</evidence>
<protein>
    <recommendedName>
        <fullName evidence="4">SMP-30/Gluconolactonase/LRE-like region domain-containing protein</fullName>
    </recommendedName>
</protein>
<feature type="signal peptide" evidence="1">
    <location>
        <begin position="1"/>
        <end position="20"/>
    </location>
</feature>
<evidence type="ECO:0008006" key="4">
    <source>
        <dbReference type="Google" id="ProtNLM"/>
    </source>
</evidence>
<evidence type="ECO:0000313" key="2">
    <source>
        <dbReference type="EMBL" id="KAH7316919.1"/>
    </source>
</evidence>
<dbReference type="SUPFAM" id="SSF63829">
    <property type="entry name" value="Calcium-dependent phosphotriesterase"/>
    <property type="match status" value="1"/>
</dbReference>
<feature type="chain" id="PRO_5035441414" description="SMP-30/Gluconolactonase/LRE-like region domain-containing protein" evidence="1">
    <location>
        <begin position="21"/>
        <end position="344"/>
    </location>
</feature>
<dbReference type="PANTHER" id="PTHR42060:SF1">
    <property type="entry name" value="NHL REPEAT-CONTAINING PROTEIN"/>
    <property type="match status" value="1"/>
</dbReference>
<gene>
    <name evidence="2" type="ORF">B0I35DRAFT_479721</name>
</gene>
<name>A0A8K0WPX7_9HYPO</name>
<organism evidence="2 3">
    <name type="scientific">Stachybotrys elegans</name>
    <dbReference type="NCBI Taxonomy" id="80388"/>
    <lineage>
        <taxon>Eukaryota</taxon>
        <taxon>Fungi</taxon>
        <taxon>Dikarya</taxon>
        <taxon>Ascomycota</taxon>
        <taxon>Pezizomycotina</taxon>
        <taxon>Sordariomycetes</taxon>
        <taxon>Hypocreomycetidae</taxon>
        <taxon>Hypocreales</taxon>
        <taxon>Stachybotryaceae</taxon>
        <taxon>Stachybotrys</taxon>
    </lineage>
</organism>
<dbReference type="Proteomes" id="UP000813444">
    <property type="component" value="Unassembled WGS sequence"/>
</dbReference>
<accession>A0A8K0WPX7</accession>
<sequence>MLAISLYGMLLAIFLDSALGQNATIALPLPTKTLVQLDTQGTVFENLLVRQNGDIIITSLHPQPIAYLLKAPWSSDPKLLFLHRFEEVDGLGGVVEIRPGTYVVAGTKWEGLAAPVANATVVQEFALDENDSVSSARIIARVPEAGFLNGVVVAPGSANLVLGADSLQGVVWRIDLTTGDSEISIDVAEMKPLDPHGVLRAGVNGLKVRNGHLYWSNSNLAGVYRIKTDDNGYPAMGAATEQVFRLCDASGVDDFNFDHEGNIYITTHIDNTLYRFGEDGSTQLVAGALTDLGLAGDSAVAFGRTSFDEHVAYITTAGGIFSPINGTITEPAKIVSVDTSGIAQ</sequence>
<dbReference type="PANTHER" id="PTHR42060">
    <property type="entry name" value="NHL REPEAT-CONTAINING PROTEIN-RELATED"/>
    <property type="match status" value="1"/>
</dbReference>
<proteinExistence type="predicted"/>
<dbReference type="OrthoDB" id="5233393at2759"/>
<dbReference type="Gene3D" id="2.120.10.30">
    <property type="entry name" value="TolB, C-terminal domain"/>
    <property type="match status" value="1"/>
</dbReference>
<dbReference type="InterPro" id="IPR052998">
    <property type="entry name" value="Hetero-Diels-Alderase-like"/>
</dbReference>
<dbReference type="EMBL" id="JAGPNK010000008">
    <property type="protein sequence ID" value="KAH7316919.1"/>
    <property type="molecule type" value="Genomic_DNA"/>
</dbReference>
<comment type="caution">
    <text evidence="2">The sequence shown here is derived from an EMBL/GenBank/DDBJ whole genome shotgun (WGS) entry which is preliminary data.</text>
</comment>
<dbReference type="InterPro" id="IPR011042">
    <property type="entry name" value="6-blade_b-propeller_TolB-like"/>
</dbReference>
<keyword evidence="3" id="KW-1185">Reference proteome</keyword>
<dbReference type="AlphaFoldDB" id="A0A8K0WPX7"/>
<keyword evidence="1" id="KW-0732">Signal</keyword>
<reference evidence="2" key="1">
    <citation type="journal article" date="2021" name="Nat. Commun.">
        <title>Genetic determinants of endophytism in the Arabidopsis root mycobiome.</title>
        <authorList>
            <person name="Mesny F."/>
            <person name="Miyauchi S."/>
            <person name="Thiergart T."/>
            <person name="Pickel B."/>
            <person name="Atanasova L."/>
            <person name="Karlsson M."/>
            <person name="Huettel B."/>
            <person name="Barry K.W."/>
            <person name="Haridas S."/>
            <person name="Chen C."/>
            <person name="Bauer D."/>
            <person name="Andreopoulos W."/>
            <person name="Pangilinan J."/>
            <person name="LaButti K."/>
            <person name="Riley R."/>
            <person name="Lipzen A."/>
            <person name="Clum A."/>
            <person name="Drula E."/>
            <person name="Henrissat B."/>
            <person name="Kohler A."/>
            <person name="Grigoriev I.V."/>
            <person name="Martin F.M."/>
            <person name="Hacquard S."/>
        </authorList>
    </citation>
    <scope>NUCLEOTIDE SEQUENCE</scope>
    <source>
        <strain evidence="2">MPI-CAGE-CH-0235</strain>
    </source>
</reference>
<evidence type="ECO:0000313" key="3">
    <source>
        <dbReference type="Proteomes" id="UP000813444"/>
    </source>
</evidence>